<evidence type="ECO:0000313" key="2">
    <source>
        <dbReference type="EMBL" id="AUB80614.1"/>
    </source>
</evidence>
<reference evidence="2 3" key="1">
    <citation type="submission" date="2017-03" db="EMBL/GenBank/DDBJ databases">
        <title>Complete genome sequence of Candidatus 'Thiodictyon syntrophicum' sp. nov. strain Cad16T, a photolithoautotroph purple sulfur bacterium isolated from an alpine meromictic lake.</title>
        <authorList>
            <person name="Luedin S.M."/>
            <person name="Pothier J.F."/>
            <person name="Danza F."/>
            <person name="Storelli N."/>
            <person name="Wittwer M."/>
            <person name="Tonolla M."/>
        </authorList>
    </citation>
    <scope>NUCLEOTIDE SEQUENCE [LARGE SCALE GENOMIC DNA]</scope>
    <source>
        <strain evidence="2 3">Cad16T</strain>
    </source>
</reference>
<feature type="region of interest" description="Disordered" evidence="1">
    <location>
        <begin position="93"/>
        <end position="117"/>
    </location>
</feature>
<accession>A0A2K8U4V3</accession>
<dbReference type="EMBL" id="CP020370">
    <property type="protein sequence ID" value="AUB80614.1"/>
    <property type="molecule type" value="Genomic_DNA"/>
</dbReference>
<organism evidence="2 3">
    <name type="scientific">Candidatus Thiodictyon syntrophicum</name>
    <dbReference type="NCBI Taxonomy" id="1166950"/>
    <lineage>
        <taxon>Bacteria</taxon>
        <taxon>Pseudomonadati</taxon>
        <taxon>Pseudomonadota</taxon>
        <taxon>Gammaproteobacteria</taxon>
        <taxon>Chromatiales</taxon>
        <taxon>Chromatiaceae</taxon>
        <taxon>Thiodictyon</taxon>
    </lineage>
</organism>
<protein>
    <recommendedName>
        <fullName evidence="4">Sulfatase-modifying factor enzyme domain-containing protein</fullName>
    </recommendedName>
</protein>
<sequence>MWAAPVPVVTWPTAQYNPNPLPDDLILPLPCGGAMAFRSATAPAQPELAPKVAGRDFSAVGGPFRDGQGKPRLLVGKYEVNRLQVAAVGAFSNGSACPRRNFRTDGSRPPRSVGRRP</sequence>
<gene>
    <name evidence="2" type="ORF">THSYN_06380</name>
</gene>
<evidence type="ECO:0008006" key="4">
    <source>
        <dbReference type="Google" id="ProtNLM"/>
    </source>
</evidence>
<proteinExistence type="predicted"/>
<evidence type="ECO:0000256" key="1">
    <source>
        <dbReference type="SAM" id="MobiDB-lite"/>
    </source>
</evidence>
<keyword evidence="3" id="KW-1185">Reference proteome</keyword>
<dbReference type="KEGG" id="tsy:THSYN_06380"/>
<dbReference type="Proteomes" id="UP000232638">
    <property type="component" value="Chromosome"/>
</dbReference>
<dbReference type="AlphaFoldDB" id="A0A2K8U4V3"/>
<name>A0A2K8U4V3_9GAMM</name>
<evidence type="ECO:0000313" key="3">
    <source>
        <dbReference type="Proteomes" id="UP000232638"/>
    </source>
</evidence>